<comment type="caution">
    <text evidence="2">The sequence shown here is derived from an EMBL/GenBank/DDBJ whole genome shotgun (WGS) entry which is preliminary data.</text>
</comment>
<evidence type="ECO:0000313" key="2">
    <source>
        <dbReference type="EMBL" id="KAE8250966.1"/>
    </source>
</evidence>
<name>A0A177TDA4_9BASI</name>
<organism evidence="2 3">
    <name type="scientific">Tilletia indica</name>
    <dbReference type="NCBI Taxonomy" id="43049"/>
    <lineage>
        <taxon>Eukaryota</taxon>
        <taxon>Fungi</taxon>
        <taxon>Dikarya</taxon>
        <taxon>Basidiomycota</taxon>
        <taxon>Ustilaginomycotina</taxon>
        <taxon>Exobasidiomycetes</taxon>
        <taxon>Tilletiales</taxon>
        <taxon>Tilletiaceae</taxon>
        <taxon>Tilletia</taxon>
    </lineage>
</organism>
<evidence type="ECO:0000313" key="3">
    <source>
        <dbReference type="Proteomes" id="UP000077521"/>
    </source>
</evidence>
<reference evidence="2" key="1">
    <citation type="submission" date="2016-04" db="EMBL/GenBank/DDBJ databases">
        <authorList>
            <person name="Nguyen H.D."/>
            <person name="Samba Siva P."/>
            <person name="Cullis J."/>
            <person name="Levesque C.A."/>
            <person name="Hambleton S."/>
        </authorList>
    </citation>
    <scope>NUCLEOTIDE SEQUENCE</scope>
    <source>
        <strain evidence="2">DAOMC 236416</strain>
    </source>
</reference>
<protein>
    <submittedName>
        <fullName evidence="2">Uncharacterized protein</fullName>
    </submittedName>
</protein>
<dbReference type="Proteomes" id="UP000077521">
    <property type="component" value="Unassembled WGS sequence"/>
</dbReference>
<evidence type="ECO:0000256" key="1">
    <source>
        <dbReference type="SAM" id="MobiDB-lite"/>
    </source>
</evidence>
<feature type="region of interest" description="Disordered" evidence="1">
    <location>
        <begin position="194"/>
        <end position="231"/>
    </location>
</feature>
<gene>
    <name evidence="2" type="ORF">A4X13_0g4222</name>
</gene>
<proteinExistence type="predicted"/>
<feature type="compositionally biased region" description="Basic and acidic residues" evidence="1">
    <location>
        <begin position="209"/>
        <end position="221"/>
    </location>
</feature>
<reference evidence="2" key="2">
    <citation type="journal article" date="2019" name="IMA Fungus">
        <title>Genome sequencing and comparison of five Tilletia species to identify candidate genes for the detection of regulated species infecting wheat.</title>
        <authorList>
            <person name="Nguyen H.D.T."/>
            <person name="Sultana T."/>
            <person name="Kesanakurti P."/>
            <person name="Hambleton S."/>
        </authorList>
    </citation>
    <scope>NUCLEOTIDE SEQUENCE</scope>
    <source>
        <strain evidence="2">DAOMC 236416</strain>
    </source>
</reference>
<accession>A0A177TDA4</accession>
<dbReference type="EMBL" id="LWDF02000269">
    <property type="protein sequence ID" value="KAE8250966.1"/>
    <property type="molecule type" value="Genomic_DNA"/>
</dbReference>
<keyword evidence="3" id="KW-1185">Reference proteome</keyword>
<dbReference type="AlphaFoldDB" id="A0A177TDA4"/>
<sequence length="231" mass="25301">MTHPTARAISPPSALGVPAVLLPQTETVRNAYMNSGRMSEGLAKLQGTTYLFQQASKRNQRATAFTEIAVTRALRAMQDDVKRRLVHSHNRLGDEMEHMKVRMEKELACAHEAVEQTVQETILVVRRTLEQAGCDVQEGLKEAVEMHNICGATLQRDINNTEADYMGSIAQVMVSNVWTTAIPEAARILQLDARGENGSPPQYGANAMDGRDSEVGARDVVESVQTGDNVA</sequence>